<keyword evidence="8" id="KW-1185">Reference proteome</keyword>
<accession>A0A1R4EEW2</accession>
<evidence type="ECO:0000256" key="6">
    <source>
        <dbReference type="PIRSR" id="PIRSR016020-2"/>
    </source>
</evidence>
<dbReference type="GO" id="GO:0030246">
    <property type="term" value="F:carbohydrate binding"/>
    <property type="evidence" value="ECO:0007669"/>
    <property type="project" value="UniProtKB-UniRule"/>
</dbReference>
<name>A0A1R4EEW2_9GAMM</name>
<comment type="similarity">
    <text evidence="2 4">Belongs to the glucose-6-phosphate 1-epimerase family.</text>
</comment>
<dbReference type="Proteomes" id="UP000188169">
    <property type="component" value="Unassembled WGS sequence"/>
</dbReference>
<dbReference type="InterPro" id="IPR014718">
    <property type="entry name" value="GH-type_carb-bd"/>
</dbReference>
<feature type="active site" evidence="5">
    <location>
        <position position="273"/>
    </location>
</feature>
<dbReference type="OrthoDB" id="9790727at2"/>
<gene>
    <name evidence="7" type="primary">yeaD</name>
    <name evidence="7" type="ORF">A1019T_00908</name>
</gene>
<feature type="active site" evidence="5">
    <location>
        <position position="172"/>
    </location>
</feature>
<feature type="binding site" evidence="6">
    <location>
        <position position="100"/>
    </location>
    <ligand>
        <name>substrate</name>
    </ligand>
</feature>
<dbReference type="AlphaFoldDB" id="A0A1R4EEW2"/>
<evidence type="ECO:0000256" key="2">
    <source>
        <dbReference type="ARBA" id="ARBA00005866"/>
    </source>
</evidence>
<dbReference type="PIRSF" id="PIRSF016020">
    <property type="entry name" value="PHexose_mutarotase"/>
    <property type="match status" value="1"/>
</dbReference>
<dbReference type="CDD" id="cd09020">
    <property type="entry name" value="D-hex-6-P-epi_like"/>
    <property type="match status" value="1"/>
</dbReference>
<dbReference type="SUPFAM" id="SSF74650">
    <property type="entry name" value="Galactose mutarotase-like"/>
    <property type="match status" value="1"/>
</dbReference>
<feature type="binding site" evidence="6">
    <location>
        <position position="62"/>
    </location>
    <ligand>
        <name>substrate</name>
    </ligand>
</feature>
<proteinExistence type="inferred from homology"/>
<sequence>MLPTLKHSKIDELDALTITSPDYTATVLLQGAQLIHFSTRTEPDNWLWVSDKAEYKVGDSVRGGVPICWPVFGQFEANPQQVKDSFANCRFDLKQHGFARNQIFDVNLFNPLHVNRRLEHFSSLTLSLPELEDFHPKLGLQVKFLFSSYSFSIALTTTNHSDETVHFSQALHTYLPTGDIEQTTIKGLDQVTYSDALDNWITKIQQGEVTFSEGVDRIYHAAPALIVVEPRASLPHIESKGSNSTVIWNPWHTKAHEISQFGAEDYKKMLCVETANAHLDTVSLTPGESHELSVEIMHLAFF</sequence>
<evidence type="ECO:0000256" key="4">
    <source>
        <dbReference type="PIRNR" id="PIRNR016020"/>
    </source>
</evidence>
<dbReference type="STRING" id="1945520.A1019T_00908"/>
<organism evidence="7 8">
    <name type="scientific">Psychrobacter pasteurii</name>
    <dbReference type="NCBI Taxonomy" id="1945520"/>
    <lineage>
        <taxon>Bacteria</taxon>
        <taxon>Pseudomonadati</taxon>
        <taxon>Pseudomonadota</taxon>
        <taxon>Gammaproteobacteria</taxon>
        <taxon>Moraxellales</taxon>
        <taxon>Moraxellaceae</taxon>
        <taxon>Psychrobacter</taxon>
    </lineage>
</organism>
<dbReference type="GO" id="GO:0047938">
    <property type="term" value="F:glucose-6-phosphate 1-epimerase activity"/>
    <property type="evidence" value="ECO:0007669"/>
    <property type="project" value="UniProtKB-UniRule"/>
</dbReference>
<comment type="catalytic activity">
    <reaction evidence="1">
        <text>alpha-D-glucose 6-phosphate = beta-D-glucose 6-phosphate</text>
        <dbReference type="Rhea" id="RHEA:16249"/>
        <dbReference type="ChEBI" id="CHEBI:58225"/>
        <dbReference type="ChEBI" id="CHEBI:58247"/>
        <dbReference type="EC" id="5.1.3.15"/>
    </reaction>
</comment>
<evidence type="ECO:0000256" key="1">
    <source>
        <dbReference type="ARBA" id="ARBA00001096"/>
    </source>
</evidence>
<evidence type="ECO:0000256" key="5">
    <source>
        <dbReference type="PIRSR" id="PIRSR016020-1"/>
    </source>
</evidence>
<dbReference type="PANTHER" id="PTHR11122">
    <property type="entry name" value="APOSPORY-ASSOCIATED PROTEIN C-RELATED"/>
    <property type="match status" value="1"/>
</dbReference>
<dbReference type="InterPro" id="IPR008183">
    <property type="entry name" value="Aldose_1/G6P_1-epimerase"/>
</dbReference>
<dbReference type="GO" id="GO:0005975">
    <property type="term" value="P:carbohydrate metabolic process"/>
    <property type="evidence" value="ECO:0007669"/>
    <property type="project" value="InterPro"/>
</dbReference>
<dbReference type="InterPro" id="IPR025532">
    <property type="entry name" value="G6P_1-epimerase"/>
</dbReference>
<dbReference type="PANTHER" id="PTHR11122:SF13">
    <property type="entry name" value="GLUCOSE-6-PHOSPHATE 1-EPIMERASE"/>
    <property type="match status" value="1"/>
</dbReference>
<evidence type="ECO:0000256" key="3">
    <source>
        <dbReference type="ARBA" id="ARBA00023235"/>
    </source>
</evidence>
<dbReference type="InterPro" id="IPR011013">
    <property type="entry name" value="Gal_mutarotase_sf_dom"/>
</dbReference>
<dbReference type="EC" id="5.1.3.15" evidence="4"/>
<evidence type="ECO:0000313" key="8">
    <source>
        <dbReference type="Proteomes" id="UP000188169"/>
    </source>
</evidence>
<evidence type="ECO:0000313" key="7">
    <source>
        <dbReference type="EMBL" id="SJM36939.1"/>
    </source>
</evidence>
<reference evidence="8" key="1">
    <citation type="submission" date="2017-02" db="EMBL/GenBank/DDBJ databases">
        <authorList>
            <person name="Mornico D."/>
        </authorList>
    </citation>
    <scope>NUCLEOTIDE SEQUENCE [LARGE SCALE GENOMIC DNA]</scope>
</reference>
<keyword evidence="3 4" id="KW-0413">Isomerase</keyword>
<dbReference type="EMBL" id="FUGD01000066">
    <property type="protein sequence ID" value="SJM36939.1"/>
    <property type="molecule type" value="Genomic_DNA"/>
</dbReference>
<dbReference type="Pfam" id="PF01263">
    <property type="entry name" value="Aldose_epim"/>
    <property type="match status" value="1"/>
</dbReference>
<dbReference type="Gene3D" id="2.70.98.10">
    <property type="match status" value="1"/>
</dbReference>
<feature type="binding site" evidence="6">
    <location>
        <position position="95"/>
    </location>
    <ligand>
        <name>substrate</name>
    </ligand>
</feature>
<dbReference type="RefSeq" id="WP_077448346.1">
    <property type="nucleotide sequence ID" value="NZ_FUGD01000066.1"/>
</dbReference>
<protein>
    <recommendedName>
        <fullName evidence="4">Putative glucose-6-phosphate 1-epimerase</fullName>
        <ecNumber evidence="4">5.1.3.15</ecNumber>
    </recommendedName>
</protein>